<protein>
    <submittedName>
        <fullName evidence="2">Uncharacterized protein</fullName>
    </submittedName>
</protein>
<dbReference type="KEGG" id="mrr:Moror_641"/>
<keyword evidence="3" id="KW-1185">Reference proteome</keyword>
<accession>V2XZ76</accession>
<evidence type="ECO:0000313" key="2">
    <source>
        <dbReference type="EMBL" id="ESK84679.1"/>
    </source>
</evidence>
<gene>
    <name evidence="2" type="ORF">Moror_641</name>
</gene>
<organism evidence="2 3">
    <name type="scientific">Moniliophthora roreri (strain MCA 2997)</name>
    <name type="common">Cocoa frosty pod rot fungus</name>
    <name type="synonym">Crinipellis roreri</name>
    <dbReference type="NCBI Taxonomy" id="1381753"/>
    <lineage>
        <taxon>Eukaryota</taxon>
        <taxon>Fungi</taxon>
        <taxon>Dikarya</taxon>
        <taxon>Basidiomycota</taxon>
        <taxon>Agaricomycotina</taxon>
        <taxon>Agaricomycetes</taxon>
        <taxon>Agaricomycetidae</taxon>
        <taxon>Agaricales</taxon>
        <taxon>Marasmiineae</taxon>
        <taxon>Marasmiaceae</taxon>
        <taxon>Moniliophthora</taxon>
    </lineage>
</organism>
<name>V2XZ76_MONRO</name>
<evidence type="ECO:0000256" key="1">
    <source>
        <dbReference type="SAM" id="MobiDB-lite"/>
    </source>
</evidence>
<proteinExistence type="predicted"/>
<evidence type="ECO:0000313" key="3">
    <source>
        <dbReference type="Proteomes" id="UP000017559"/>
    </source>
</evidence>
<comment type="caution">
    <text evidence="2">The sequence shown here is derived from an EMBL/GenBank/DDBJ whole genome shotgun (WGS) entry which is preliminary data.</text>
</comment>
<dbReference type="Proteomes" id="UP000017559">
    <property type="component" value="Unassembled WGS sequence"/>
</dbReference>
<dbReference type="EMBL" id="AWSO01001245">
    <property type="protein sequence ID" value="ESK84679.1"/>
    <property type="molecule type" value="Genomic_DNA"/>
</dbReference>
<dbReference type="AlphaFoldDB" id="V2XZ76"/>
<feature type="region of interest" description="Disordered" evidence="1">
    <location>
        <begin position="1"/>
        <end position="42"/>
    </location>
</feature>
<sequence>MSSYNLRSRGRGVVVPASGTAASSPRRHSYSVPVQDSRNSSMSLTLEDTEELVVQPSDMLVGASGDGDHMLGHLAQDLQGSAPGVPEQSATDKLRDPEVEYIQACFAVDLRDDQNSDIKVENVLTVKTQDKGKCRDYTGAWPDANLDLAELDVNIQHSILEKYSKLQENVTMSEFDEFLQWKKAHQHTGAQKPSMNNQAVTIEEVTDEEAPPMRCASPRPGISSRTMSWDLNSKDLAVWHASYAPVSDSMANICPVSKGVSDNMINCQHTM</sequence>
<dbReference type="HOGENOM" id="CLU_1027078_0_0_1"/>
<reference evidence="2 3" key="1">
    <citation type="journal article" date="2014" name="BMC Genomics">
        <title>Genome and secretome analysis of the hemibiotrophic fungal pathogen, Moniliophthora roreri, which causes frosty pod rot disease of cacao: mechanisms of the biotrophic and necrotrophic phases.</title>
        <authorList>
            <person name="Meinhardt L.W."/>
            <person name="Costa G.G.L."/>
            <person name="Thomazella D.P.T."/>
            <person name="Teixeira P.J.P.L."/>
            <person name="Carazzolle M.F."/>
            <person name="Schuster S.C."/>
            <person name="Carlson J.E."/>
            <person name="Guiltinan M.J."/>
            <person name="Mieczkowski P."/>
            <person name="Farmer A."/>
            <person name="Ramaraj T."/>
            <person name="Crozier J."/>
            <person name="Davis R.E."/>
            <person name="Shao J."/>
            <person name="Melnick R.L."/>
            <person name="Pereira G.A.G."/>
            <person name="Bailey B.A."/>
        </authorList>
    </citation>
    <scope>NUCLEOTIDE SEQUENCE [LARGE SCALE GENOMIC DNA]</scope>
    <source>
        <strain evidence="2 3">MCA 2997</strain>
    </source>
</reference>
<feature type="compositionally biased region" description="Polar residues" evidence="1">
    <location>
        <begin position="32"/>
        <end position="42"/>
    </location>
</feature>